<protein>
    <recommendedName>
        <fullName evidence="2">Myb-like domain-containing protein</fullName>
    </recommendedName>
</protein>
<dbReference type="InterPro" id="IPR036388">
    <property type="entry name" value="WH-like_DNA-bd_sf"/>
</dbReference>
<accession>A0A8H4BJ92</accession>
<organism evidence="3 4">
    <name type="scientific">Mucor circinelloides f. lusitanicus</name>
    <name type="common">Mucor racemosus var. lusitanicus</name>
    <dbReference type="NCBI Taxonomy" id="29924"/>
    <lineage>
        <taxon>Eukaryota</taxon>
        <taxon>Fungi</taxon>
        <taxon>Fungi incertae sedis</taxon>
        <taxon>Mucoromycota</taxon>
        <taxon>Mucoromycotina</taxon>
        <taxon>Mucoromycetes</taxon>
        <taxon>Mucorales</taxon>
        <taxon>Mucorineae</taxon>
        <taxon>Mucoraceae</taxon>
        <taxon>Mucor</taxon>
    </lineage>
</organism>
<gene>
    <name evidence="3" type="ORF">FB192DRAFT_1366862</name>
</gene>
<sequence>MPYKKIKSSAKSLTASTTSRDERDAKRWLIIGAYQAGANEKQIARMCGINQQSVRRTILNFKKTGSPTLPRGLTPKEKSKPFLEYDGEGNLIDSDGEEENTDLASTSSTTPTDSPLKEKIRARRPSAKDLIAYVLSKAQQPEKNVFVKHEEQEKWRPPTPPRDSNCSDKQIKATNDTRSILSPPVSEPSISPKQEHEFIRGYETWTMDDDKILMAHVLTRLSGCRWKEAEAKLRGKHSADGCEKRWEVLRSLLIRGANKSGTQGW</sequence>
<dbReference type="AlphaFoldDB" id="A0A8H4BJ92"/>
<evidence type="ECO:0000313" key="4">
    <source>
        <dbReference type="Proteomes" id="UP000469890"/>
    </source>
</evidence>
<dbReference type="InterPro" id="IPR001005">
    <property type="entry name" value="SANT/Myb"/>
</dbReference>
<dbReference type="Gene3D" id="1.10.10.10">
    <property type="entry name" value="Winged helix-like DNA-binding domain superfamily/Winged helix DNA-binding domain"/>
    <property type="match status" value="1"/>
</dbReference>
<dbReference type="Pfam" id="PF13384">
    <property type="entry name" value="HTH_23"/>
    <property type="match status" value="1"/>
</dbReference>
<proteinExistence type="predicted"/>
<feature type="compositionally biased region" description="Low complexity" evidence="1">
    <location>
        <begin position="102"/>
        <end position="114"/>
    </location>
</feature>
<evidence type="ECO:0000313" key="3">
    <source>
        <dbReference type="EMBL" id="KAF1803168.1"/>
    </source>
</evidence>
<feature type="region of interest" description="Disordered" evidence="1">
    <location>
        <begin position="149"/>
        <end position="168"/>
    </location>
</feature>
<feature type="domain" description="Myb-like" evidence="2">
    <location>
        <begin position="205"/>
        <end position="250"/>
    </location>
</feature>
<dbReference type="PROSITE" id="PS50090">
    <property type="entry name" value="MYB_LIKE"/>
    <property type="match status" value="1"/>
</dbReference>
<evidence type="ECO:0000256" key="1">
    <source>
        <dbReference type="SAM" id="MobiDB-lite"/>
    </source>
</evidence>
<feature type="compositionally biased region" description="Basic and acidic residues" evidence="1">
    <location>
        <begin position="74"/>
        <end position="83"/>
    </location>
</feature>
<dbReference type="Proteomes" id="UP000469890">
    <property type="component" value="Unassembled WGS sequence"/>
</dbReference>
<dbReference type="InterPro" id="IPR009057">
    <property type="entry name" value="Homeodomain-like_sf"/>
</dbReference>
<comment type="caution">
    <text evidence="3">The sequence shown here is derived from an EMBL/GenBank/DDBJ whole genome shotgun (WGS) entry which is preliminary data.</text>
</comment>
<name>A0A8H4BJ92_MUCCL</name>
<dbReference type="EMBL" id="JAAECE010000003">
    <property type="protein sequence ID" value="KAF1803168.1"/>
    <property type="molecule type" value="Genomic_DNA"/>
</dbReference>
<dbReference type="SUPFAM" id="SSF46689">
    <property type="entry name" value="Homeodomain-like"/>
    <property type="match status" value="1"/>
</dbReference>
<reference evidence="3 4" key="1">
    <citation type="submission" date="2019-09" db="EMBL/GenBank/DDBJ databases">
        <authorList>
            <consortium name="DOE Joint Genome Institute"/>
            <person name="Mondo S.J."/>
            <person name="Navarro-Mendoza M.I."/>
            <person name="Perez-Arques C."/>
            <person name="Panchal S."/>
            <person name="Nicolas F.E."/>
            <person name="Ganguly P."/>
            <person name="Pangilinan J."/>
            <person name="Grigoriev I."/>
            <person name="Heitman J."/>
            <person name="Sanya K."/>
            <person name="Garre V."/>
        </authorList>
    </citation>
    <scope>NUCLEOTIDE SEQUENCE [LARGE SCALE GENOMIC DNA]</scope>
    <source>
        <strain evidence="3 4">MU402</strain>
    </source>
</reference>
<evidence type="ECO:0000259" key="2">
    <source>
        <dbReference type="PROSITE" id="PS50090"/>
    </source>
</evidence>
<feature type="region of interest" description="Disordered" evidence="1">
    <location>
        <begin position="63"/>
        <end position="122"/>
    </location>
</feature>